<sequence length="100" mass="11417">MNPQVLITLTVPPSIEESIVDWLLQFNDHSGFTSQWANGHSSQMEGLNLAEQVAGRKQQIRFQMHINTDDLPRFMDTLKRDFADAGLHYWVTPVIDVGHI</sequence>
<name>A0A2W4QU43_9GAMM</name>
<evidence type="ECO:0000313" key="2">
    <source>
        <dbReference type="Proteomes" id="UP000249396"/>
    </source>
</evidence>
<dbReference type="InterPro" id="IPR015867">
    <property type="entry name" value="N-reg_PII/ATP_PRibTrfase_C"/>
</dbReference>
<gene>
    <name evidence="1" type="ORF">DM484_22305</name>
</gene>
<reference evidence="1 2" key="1">
    <citation type="journal article" date="2018" name="Aquat. Microb. Ecol.">
        <title>Gammaproteobacterial methanotrophs dominate.</title>
        <authorList>
            <person name="Rissanen A.J."/>
            <person name="Saarenheimo J."/>
            <person name="Tiirola M."/>
            <person name="Peura S."/>
            <person name="Aalto S.L."/>
            <person name="Karvinen A."/>
            <person name="Nykanen H."/>
        </authorList>
    </citation>
    <scope>NUCLEOTIDE SEQUENCE [LARGE SCALE GENOMIC DNA]</scope>
    <source>
        <strain evidence="1">AMbin10</strain>
    </source>
</reference>
<dbReference type="Gene3D" id="3.30.70.120">
    <property type="match status" value="1"/>
</dbReference>
<organism evidence="1 2">
    <name type="scientific">Candidatus Methylumidiphilus alinenensis</name>
    <dbReference type="NCBI Taxonomy" id="2202197"/>
    <lineage>
        <taxon>Bacteria</taxon>
        <taxon>Pseudomonadati</taxon>
        <taxon>Pseudomonadota</taxon>
        <taxon>Gammaproteobacteria</taxon>
        <taxon>Methylococcales</taxon>
        <taxon>Candidatus Methylumidiphilus</taxon>
    </lineage>
</organism>
<dbReference type="AlphaFoldDB" id="A0A2W4QU43"/>
<dbReference type="InterPro" id="IPR021634">
    <property type="entry name" value="DUF3240"/>
</dbReference>
<dbReference type="Pfam" id="PF11582">
    <property type="entry name" value="DUF3240"/>
    <property type="match status" value="1"/>
</dbReference>
<accession>A0A2W4QU43</accession>
<protein>
    <submittedName>
        <fullName evidence="1">DUF3240 domain-containing protein</fullName>
    </submittedName>
</protein>
<comment type="caution">
    <text evidence="1">The sequence shown here is derived from an EMBL/GenBank/DDBJ whole genome shotgun (WGS) entry which is preliminary data.</text>
</comment>
<dbReference type="EMBL" id="QJPH01000450">
    <property type="protein sequence ID" value="PZN73669.1"/>
    <property type="molecule type" value="Genomic_DNA"/>
</dbReference>
<proteinExistence type="predicted"/>
<dbReference type="Proteomes" id="UP000249396">
    <property type="component" value="Unassembled WGS sequence"/>
</dbReference>
<evidence type="ECO:0000313" key="1">
    <source>
        <dbReference type="EMBL" id="PZN73669.1"/>
    </source>
</evidence>